<gene>
    <name evidence="2" type="ORF">LTRI10_LOCUS22786</name>
</gene>
<feature type="region of interest" description="Disordered" evidence="1">
    <location>
        <begin position="55"/>
        <end position="98"/>
    </location>
</feature>
<protein>
    <submittedName>
        <fullName evidence="2">Uncharacterized protein</fullName>
    </submittedName>
</protein>
<name>A0AAV2E6E3_9ROSI</name>
<dbReference type="Proteomes" id="UP001497516">
    <property type="component" value="Chromosome 4"/>
</dbReference>
<organism evidence="2 3">
    <name type="scientific">Linum trigynum</name>
    <dbReference type="NCBI Taxonomy" id="586398"/>
    <lineage>
        <taxon>Eukaryota</taxon>
        <taxon>Viridiplantae</taxon>
        <taxon>Streptophyta</taxon>
        <taxon>Embryophyta</taxon>
        <taxon>Tracheophyta</taxon>
        <taxon>Spermatophyta</taxon>
        <taxon>Magnoliopsida</taxon>
        <taxon>eudicotyledons</taxon>
        <taxon>Gunneridae</taxon>
        <taxon>Pentapetalae</taxon>
        <taxon>rosids</taxon>
        <taxon>fabids</taxon>
        <taxon>Malpighiales</taxon>
        <taxon>Linaceae</taxon>
        <taxon>Linum</taxon>
    </lineage>
</organism>
<evidence type="ECO:0000256" key="1">
    <source>
        <dbReference type="SAM" id="MobiDB-lite"/>
    </source>
</evidence>
<evidence type="ECO:0000313" key="3">
    <source>
        <dbReference type="Proteomes" id="UP001497516"/>
    </source>
</evidence>
<reference evidence="2 3" key="1">
    <citation type="submission" date="2024-04" db="EMBL/GenBank/DDBJ databases">
        <authorList>
            <person name="Fracassetti M."/>
        </authorList>
    </citation>
    <scope>NUCLEOTIDE SEQUENCE [LARGE SCALE GENOMIC DNA]</scope>
</reference>
<keyword evidence="3" id="KW-1185">Reference proteome</keyword>
<accession>A0AAV2E6E3</accession>
<evidence type="ECO:0000313" key="2">
    <source>
        <dbReference type="EMBL" id="CAL1381407.1"/>
    </source>
</evidence>
<feature type="compositionally biased region" description="Polar residues" evidence="1">
    <location>
        <begin position="59"/>
        <end position="69"/>
    </location>
</feature>
<dbReference type="AlphaFoldDB" id="A0AAV2E6E3"/>
<dbReference type="EMBL" id="OZ034817">
    <property type="protein sequence ID" value="CAL1381407.1"/>
    <property type="molecule type" value="Genomic_DNA"/>
</dbReference>
<proteinExistence type="predicted"/>
<sequence>MVMNTSRIVDLETQMVEVKQQMASQHHELKDAISTLEASKKENIDALMASLANLREHSPVQSSPHSIHGQSLEHHHFRQHQSRPTILDHYPRLESGGF</sequence>